<accession>A0A0F9AT08</accession>
<proteinExistence type="predicted"/>
<comment type="caution">
    <text evidence="1">The sequence shown here is derived from an EMBL/GenBank/DDBJ whole genome shotgun (WGS) entry which is preliminary data.</text>
</comment>
<sequence length="62" mass="6964">SYTKIKDILPDIINEFGSVISLGYDSVGMSEKRGFRKITYCLVCHSGDHNDTIVVVEEKIND</sequence>
<reference evidence="1" key="1">
    <citation type="journal article" date="2015" name="Nature">
        <title>Complex archaea that bridge the gap between prokaryotes and eukaryotes.</title>
        <authorList>
            <person name="Spang A."/>
            <person name="Saw J.H."/>
            <person name="Jorgensen S.L."/>
            <person name="Zaremba-Niedzwiedzka K."/>
            <person name="Martijn J."/>
            <person name="Lind A.E."/>
            <person name="van Eijk R."/>
            <person name="Schleper C."/>
            <person name="Guy L."/>
            <person name="Ettema T.J."/>
        </authorList>
    </citation>
    <scope>NUCLEOTIDE SEQUENCE</scope>
</reference>
<gene>
    <name evidence="1" type="ORF">LCGC14_2811990</name>
</gene>
<feature type="non-terminal residue" evidence="1">
    <location>
        <position position="1"/>
    </location>
</feature>
<organism evidence="1">
    <name type="scientific">marine sediment metagenome</name>
    <dbReference type="NCBI Taxonomy" id="412755"/>
    <lineage>
        <taxon>unclassified sequences</taxon>
        <taxon>metagenomes</taxon>
        <taxon>ecological metagenomes</taxon>
    </lineage>
</organism>
<protein>
    <submittedName>
        <fullName evidence="1">Uncharacterized protein</fullName>
    </submittedName>
</protein>
<dbReference type="EMBL" id="LAZR01053056">
    <property type="protein sequence ID" value="KKK81584.1"/>
    <property type="molecule type" value="Genomic_DNA"/>
</dbReference>
<evidence type="ECO:0000313" key="1">
    <source>
        <dbReference type="EMBL" id="KKK81584.1"/>
    </source>
</evidence>
<name>A0A0F9AT08_9ZZZZ</name>
<dbReference type="AlphaFoldDB" id="A0A0F9AT08"/>